<dbReference type="PROSITE" id="PS51201">
    <property type="entry name" value="RCK_N"/>
    <property type="match status" value="1"/>
</dbReference>
<dbReference type="InterPro" id="IPR006037">
    <property type="entry name" value="RCK_C"/>
</dbReference>
<dbReference type="SUPFAM" id="SSF116726">
    <property type="entry name" value="TrkA C-terminal domain-like"/>
    <property type="match status" value="1"/>
</dbReference>
<evidence type="ECO:0000259" key="3">
    <source>
        <dbReference type="PROSITE" id="PS51201"/>
    </source>
</evidence>
<feature type="domain" description="RCK C-terminal" evidence="4">
    <location>
        <begin position="158"/>
        <end position="239"/>
    </location>
</feature>
<keyword evidence="2" id="KW-0406">Ion transport</keyword>
<dbReference type="PANTHER" id="PTHR43833:SF5">
    <property type="entry name" value="TRK SYSTEM POTASSIUM UPTAKE PROTEIN TRKA"/>
    <property type="match status" value="1"/>
</dbReference>
<proteinExistence type="predicted"/>
<dbReference type="Pfam" id="PF02254">
    <property type="entry name" value="TrkA_N"/>
    <property type="match status" value="1"/>
</dbReference>
<gene>
    <name evidence="5" type="ORF">MELE44368_12000</name>
</gene>
<dbReference type="InterPro" id="IPR050721">
    <property type="entry name" value="Trk_Ktr_HKT_K-transport"/>
</dbReference>
<dbReference type="GO" id="GO:0008324">
    <property type="term" value="F:monoatomic cation transmembrane transporter activity"/>
    <property type="evidence" value="ECO:0007669"/>
    <property type="project" value="InterPro"/>
</dbReference>
<dbReference type="InterPro" id="IPR003148">
    <property type="entry name" value="RCK_N"/>
</dbReference>
<organism evidence="5 6">
    <name type="scientific">Mycolicibacterium elephantis DSM 44368</name>
    <dbReference type="NCBI Taxonomy" id="1335622"/>
    <lineage>
        <taxon>Bacteria</taxon>
        <taxon>Bacillati</taxon>
        <taxon>Actinomycetota</taxon>
        <taxon>Actinomycetes</taxon>
        <taxon>Mycobacteriales</taxon>
        <taxon>Mycobacteriaceae</taxon>
        <taxon>Mycolicibacterium</taxon>
    </lineage>
</organism>
<dbReference type="PANTHER" id="PTHR43833">
    <property type="entry name" value="POTASSIUM CHANNEL PROTEIN 2-RELATED-RELATED"/>
    <property type="match status" value="1"/>
</dbReference>
<keyword evidence="1" id="KW-0813">Transport</keyword>
<accession>A0A439DZ35</accession>
<comment type="caution">
    <text evidence="5">The sequence shown here is derived from an EMBL/GenBank/DDBJ whole genome shotgun (WGS) entry which is preliminary data.</text>
</comment>
<reference evidence="5 6" key="1">
    <citation type="submission" date="2013-06" db="EMBL/GenBank/DDBJ databases">
        <title>The draft sequence of the Mycobacterium elephantis genome.</title>
        <authorList>
            <person name="Pettersson F.B."/>
            <person name="Das S."/>
            <person name="Dasgupta S."/>
            <person name="Bhattacharya A."/>
            <person name="Kirsebom L.A."/>
        </authorList>
    </citation>
    <scope>NUCLEOTIDE SEQUENCE [LARGE SCALE GENOMIC DNA]</scope>
    <source>
        <strain evidence="5 6">DSM 44368</strain>
    </source>
</reference>
<dbReference type="Gene3D" id="3.30.70.1450">
    <property type="entry name" value="Regulator of K+ conductance, C-terminal domain"/>
    <property type="match status" value="1"/>
</dbReference>
<dbReference type="Pfam" id="PF02080">
    <property type="entry name" value="TrkA_C"/>
    <property type="match status" value="1"/>
</dbReference>
<keyword evidence="6" id="KW-1185">Reference proteome</keyword>
<protein>
    <submittedName>
        <fullName evidence="5">Portal protein</fullName>
    </submittedName>
</protein>
<dbReference type="InterPro" id="IPR036721">
    <property type="entry name" value="RCK_C_sf"/>
</dbReference>
<dbReference type="GO" id="GO:0006813">
    <property type="term" value="P:potassium ion transport"/>
    <property type="evidence" value="ECO:0007669"/>
    <property type="project" value="InterPro"/>
</dbReference>
<evidence type="ECO:0000313" key="6">
    <source>
        <dbReference type="Proteomes" id="UP000287177"/>
    </source>
</evidence>
<feature type="domain" description="RCK N-terminal" evidence="3">
    <location>
        <begin position="21"/>
        <end position="138"/>
    </location>
</feature>
<evidence type="ECO:0000259" key="4">
    <source>
        <dbReference type="PROSITE" id="PS51202"/>
    </source>
</evidence>
<evidence type="ECO:0000256" key="1">
    <source>
        <dbReference type="ARBA" id="ARBA00022448"/>
    </source>
</evidence>
<dbReference type="Gene3D" id="3.40.50.720">
    <property type="entry name" value="NAD(P)-binding Rossmann-like Domain"/>
    <property type="match status" value="1"/>
</dbReference>
<sequence length="252" mass="26942">MVVRLWKRSAEVSSGAEERRSMRIGIAGAGAVGRSVAQELIDYGHKVLLIEHSVRHYEPHTVPEADWLLADACEVAVLQEAGIETCDVVIAATGDDKVNLTMSLLAKTEFGVGRVLARVNDMRNQWLFNEAWGVDLAVSAPAALVAAIEGAIDIGHVVRLMELRQGQVSLAKLTLPEGDPLVGRRMADLPLSENSALAIVIRESGIVLPTPDDVLEAGDEMLFFVGGGVTNEVSALVQGVIEPLDDQAHPAD</sequence>
<dbReference type="SUPFAM" id="SSF51735">
    <property type="entry name" value="NAD(P)-binding Rossmann-fold domains"/>
    <property type="match status" value="1"/>
</dbReference>
<evidence type="ECO:0000313" key="5">
    <source>
        <dbReference type="EMBL" id="RWA22935.1"/>
    </source>
</evidence>
<dbReference type="PROSITE" id="PS51202">
    <property type="entry name" value="RCK_C"/>
    <property type="match status" value="1"/>
</dbReference>
<evidence type="ECO:0000256" key="2">
    <source>
        <dbReference type="ARBA" id="ARBA00023065"/>
    </source>
</evidence>
<dbReference type="EMBL" id="ATDN01000003">
    <property type="protein sequence ID" value="RWA22935.1"/>
    <property type="molecule type" value="Genomic_DNA"/>
</dbReference>
<dbReference type="Proteomes" id="UP000287177">
    <property type="component" value="Unassembled WGS sequence"/>
</dbReference>
<dbReference type="AlphaFoldDB" id="A0A439DZ35"/>
<name>A0A439DZ35_9MYCO</name>
<dbReference type="InterPro" id="IPR036291">
    <property type="entry name" value="NAD(P)-bd_dom_sf"/>
</dbReference>